<dbReference type="InterPro" id="IPR044751">
    <property type="entry name" value="Ion_transp-like_CBS"/>
</dbReference>
<feature type="domain" description="CNNM transmembrane" evidence="13">
    <location>
        <begin position="1"/>
        <end position="190"/>
    </location>
</feature>
<comment type="similarity">
    <text evidence="2">Belongs to the UPF0053 family. Hemolysin C subfamily.</text>
</comment>
<dbReference type="Pfam" id="PF01595">
    <property type="entry name" value="CNNM"/>
    <property type="match status" value="1"/>
</dbReference>
<dbReference type="InterPro" id="IPR036318">
    <property type="entry name" value="FAD-bd_PCMH-like_sf"/>
</dbReference>
<dbReference type="Gene3D" id="3.10.580.10">
    <property type="entry name" value="CBS-domain"/>
    <property type="match status" value="1"/>
</dbReference>
<comment type="subcellular location">
    <subcellularLocation>
        <location evidence="1">Cell membrane</location>
        <topology evidence="1">Multi-pass membrane protein</topology>
    </subcellularLocation>
</comment>
<feature type="domain" description="CBS" evidence="12">
    <location>
        <begin position="209"/>
        <end position="269"/>
    </location>
</feature>
<dbReference type="PROSITE" id="PS51371">
    <property type="entry name" value="CBS"/>
    <property type="match status" value="2"/>
</dbReference>
<evidence type="ECO:0000256" key="8">
    <source>
        <dbReference type="ARBA" id="ARBA00023136"/>
    </source>
</evidence>
<dbReference type="EMBL" id="BSPC01000054">
    <property type="protein sequence ID" value="GLS21929.1"/>
    <property type="molecule type" value="Genomic_DNA"/>
</dbReference>
<keyword evidence="5" id="KW-0677">Repeat</keyword>
<dbReference type="Proteomes" id="UP001156882">
    <property type="component" value="Unassembled WGS sequence"/>
</dbReference>
<evidence type="ECO:0000256" key="9">
    <source>
        <dbReference type="PROSITE-ProRule" id="PRU00703"/>
    </source>
</evidence>
<evidence type="ECO:0000256" key="7">
    <source>
        <dbReference type="ARBA" id="ARBA00023122"/>
    </source>
</evidence>
<dbReference type="SUPFAM" id="SSF56176">
    <property type="entry name" value="FAD-binding/transporter-associated domain-like"/>
    <property type="match status" value="1"/>
</dbReference>
<proteinExistence type="inferred from homology"/>
<evidence type="ECO:0000256" key="11">
    <source>
        <dbReference type="SAM" id="Phobius"/>
    </source>
</evidence>
<protein>
    <submittedName>
        <fullName evidence="14">Membrane protein</fullName>
    </submittedName>
</protein>
<dbReference type="InterPro" id="IPR002550">
    <property type="entry name" value="CNNM"/>
</dbReference>
<keyword evidence="8 10" id="KW-0472">Membrane</keyword>
<evidence type="ECO:0000256" key="5">
    <source>
        <dbReference type="ARBA" id="ARBA00022737"/>
    </source>
</evidence>
<keyword evidence="15" id="KW-1185">Reference proteome</keyword>
<dbReference type="InterPro" id="IPR005170">
    <property type="entry name" value="Transptr-assoc_dom"/>
</dbReference>
<feature type="transmembrane region" description="Helical" evidence="11">
    <location>
        <begin position="131"/>
        <end position="158"/>
    </location>
</feature>
<dbReference type="SUPFAM" id="SSF54631">
    <property type="entry name" value="CBS-domain pair"/>
    <property type="match status" value="1"/>
</dbReference>
<sequence length="428" mass="46788">MTAQMWFSILIVFLLLLAGFFFAGSETALTAASRARLLALERHGNRAAKVVNQLLDIREAMIGSLLVGTSIVNTAAAALTTGILLDIFGDVGIFYATIVISVLTIVFVEILPKTIAINFPERFSLAVAWPVRIVVIVFSPLTTALGWLVRGILLLFGLRIGEHTSILSAADELRGTVDLLHKEGSVEKTDRDMFGGLIDLQELTVGDVMVHRTTMLSVDIDEDPSHIVQSVLAAPYTRIPVWKDTPENIIGVLHAKDLLRALDAAGNDPGKLDLEEIALPAWFVPDTTSLADQLRSFRRKKMHFAFVVDEYGSVQGIVTLEDIIEEIVGDISDEHDVAVSGVRPQADGAVNVDGSVPIRDLNRAMDWSLPDEEATTIAGLVIHEARTIPEAGQTFTFYGYRFQILRKQKNRIASLRITPVDTAVAKAE</sequence>
<evidence type="ECO:0000259" key="12">
    <source>
        <dbReference type="PROSITE" id="PS51371"/>
    </source>
</evidence>
<evidence type="ECO:0000256" key="1">
    <source>
        <dbReference type="ARBA" id="ARBA00004651"/>
    </source>
</evidence>
<dbReference type="PANTHER" id="PTHR22777:SF32">
    <property type="entry name" value="UPF0053 INNER MEMBRANE PROTEIN YFJD"/>
    <property type="match status" value="1"/>
</dbReference>
<dbReference type="Gene3D" id="3.30.465.10">
    <property type="match status" value="1"/>
</dbReference>
<dbReference type="SMART" id="SM00116">
    <property type="entry name" value="CBS"/>
    <property type="match status" value="2"/>
</dbReference>
<keyword evidence="3" id="KW-1003">Cell membrane</keyword>
<evidence type="ECO:0000259" key="13">
    <source>
        <dbReference type="PROSITE" id="PS51846"/>
    </source>
</evidence>
<name>A0ABQ6CT80_9HYPH</name>
<dbReference type="Pfam" id="PF03471">
    <property type="entry name" value="CorC_HlyC"/>
    <property type="match status" value="1"/>
</dbReference>
<dbReference type="RefSeq" id="WP_284314918.1">
    <property type="nucleotide sequence ID" value="NZ_BSPC01000054.1"/>
</dbReference>
<dbReference type="PROSITE" id="PS51846">
    <property type="entry name" value="CNNM"/>
    <property type="match status" value="1"/>
</dbReference>
<dbReference type="InterPro" id="IPR000644">
    <property type="entry name" value="CBS_dom"/>
</dbReference>
<comment type="caution">
    <text evidence="14">The sequence shown here is derived from an EMBL/GenBank/DDBJ whole genome shotgun (WGS) entry which is preliminary data.</text>
</comment>
<keyword evidence="4 10" id="KW-0812">Transmembrane</keyword>
<evidence type="ECO:0000256" key="4">
    <source>
        <dbReference type="ARBA" id="ARBA00022692"/>
    </source>
</evidence>
<keyword evidence="7 9" id="KW-0129">CBS domain</keyword>
<evidence type="ECO:0000256" key="2">
    <source>
        <dbReference type="ARBA" id="ARBA00006446"/>
    </source>
</evidence>
<dbReference type="SMART" id="SM01091">
    <property type="entry name" value="CorC_HlyC"/>
    <property type="match status" value="1"/>
</dbReference>
<evidence type="ECO:0000313" key="14">
    <source>
        <dbReference type="EMBL" id="GLS21929.1"/>
    </source>
</evidence>
<dbReference type="PANTHER" id="PTHR22777">
    <property type="entry name" value="HEMOLYSIN-RELATED"/>
    <property type="match status" value="1"/>
</dbReference>
<organism evidence="14 15">
    <name type="scientific">Labrys miyagiensis</name>
    <dbReference type="NCBI Taxonomy" id="346912"/>
    <lineage>
        <taxon>Bacteria</taxon>
        <taxon>Pseudomonadati</taxon>
        <taxon>Pseudomonadota</taxon>
        <taxon>Alphaproteobacteria</taxon>
        <taxon>Hyphomicrobiales</taxon>
        <taxon>Xanthobacteraceae</taxon>
        <taxon>Labrys</taxon>
    </lineage>
</organism>
<evidence type="ECO:0000256" key="10">
    <source>
        <dbReference type="PROSITE-ProRule" id="PRU01193"/>
    </source>
</evidence>
<keyword evidence="6 10" id="KW-1133">Transmembrane helix</keyword>
<feature type="domain" description="CBS" evidence="12">
    <location>
        <begin position="277"/>
        <end position="337"/>
    </location>
</feature>
<accession>A0ABQ6CT80</accession>
<dbReference type="InterPro" id="IPR046342">
    <property type="entry name" value="CBS_dom_sf"/>
</dbReference>
<evidence type="ECO:0000256" key="6">
    <source>
        <dbReference type="ARBA" id="ARBA00022989"/>
    </source>
</evidence>
<evidence type="ECO:0000256" key="3">
    <source>
        <dbReference type="ARBA" id="ARBA00022475"/>
    </source>
</evidence>
<dbReference type="Pfam" id="PF00571">
    <property type="entry name" value="CBS"/>
    <property type="match status" value="2"/>
</dbReference>
<reference evidence="15" key="1">
    <citation type="journal article" date="2019" name="Int. J. Syst. Evol. Microbiol.">
        <title>The Global Catalogue of Microorganisms (GCM) 10K type strain sequencing project: providing services to taxonomists for standard genome sequencing and annotation.</title>
        <authorList>
            <consortium name="The Broad Institute Genomics Platform"/>
            <consortium name="The Broad Institute Genome Sequencing Center for Infectious Disease"/>
            <person name="Wu L."/>
            <person name="Ma J."/>
        </authorList>
    </citation>
    <scope>NUCLEOTIDE SEQUENCE [LARGE SCALE GENOMIC DNA]</scope>
    <source>
        <strain evidence="15">NBRC 101365</strain>
    </source>
</reference>
<gene>
    <name evidence="14" type="ORF">GCM10007874_49460</name>
</gene>
<evidence type="ECO:0000313" key="15">
    <source>
        <dbReference type="Proteomes" id="UP001156882"/>
    </source>
</evidence>
<feature type="transmembrane region" description="Helical" evidence="11">
    <location>
        <begin position="63"/>
        <end position="85"/>
    </location>
</feature>
<feature type="transmembrane region" description="Helical" evidence="11">
    <location>
        <begin position="92"/>
        <end position="111"/>
    </location>
</feature>
<dbReference type="InterPro" id="IPR016169">
    <property type="entry name" value="FAD-bd_PCMH_sub2"/>
</dbReference>
<dbReference type="CDD" id="cd04590">
    <property type="entry name" value="CBS_pair_CorC_HlyC_assoc"/>
    <property type="match status" value="1"/>
</dbReference>